<dbReference type="Proteomes" id="UP000220214">
    <property type="component" value="Chromosome 14"/>
</dbReference>
<evidence type="ECO:0000313" key="11">
    <source>
        <dbReference type="Proteomes" id="UP000516480"/>
    </source>
</evidence>
<evidence type="ECO:0000313" key="9">
    <source>
        <dbReference type="Proteomes" id="UP000219974"/>
    </source>
</evidence>
<accession>A0A0Z0BDP9</accession>
<dbReference type="VEuPathDB" id="PlasmoDB:PBANKA_1464400"/>
<evidence type="ECO:0000256" key="1">
    <source>
        <dbReference type="SAM" id="Phobius"/>
    </source>
</evidence>
<dbReference type="AlphaFoldDB" id="A0A0Z0BDP9"/>
<proteinExistence type="predicted"/>
<protein>
    <submittedName>
        <fullName evidence="2">Uncharacterized protein</fullName>
    </submittedName>
</protein>
<dbReference type="Proteomes" id="UP000219860">
    <property type="component" value="Chromosome 14"/>
</dbReference>
<name>A0A0Z0BDP9_PLABE</name>
<dbReference type="EMBL" id="LT608278">
    <property type="protein sequence ID" value="SCO63130.1"/>
    <property type="molecule type" value="Genomic_DNA"/>
</dbReference>
<sequence length="460" mass="55045">MVKYNKGYKRSLQFIQTKLFTTITDKTNYNNKYNKILTNNMNININDLFSKYVKIKSINNYNFFFYGILHGQIEGKSSSGKDCSELLSKINPHYIFLELCETRLNKLFFTLSNKDKINNYQNNNYSKFTYLPRIHNGFMQGEYLPILEKCIKNKKFNFFLFDRNVNTIKNRLDYNLLYDTKSYKQFFNYCIESIALRHYPYNVFINLYKNYASKNDINKNNCITEIQTPNKNYINDINSEKKETITSNSFNTELYSESQNEQFTHSNSQKIDDKKKKKKYTNKYHSDILDEDSECLKKLGILNILNERLKILSKSTYHVLIDEKVKYGAYNIWCSILNNEKNFFENQEKKNIIIICNANILEKLIQEFNIAYFNISKKYTNSKNKNCNNKSQLLIFENPYNSYNDNIKPHWPLIFIKYYIIPYFILYFVLNTSYNIFSWIYKSNFQTNPPLSHNILDIKV</sequence>
<keyword evidence="1" id="KW-0812">Transmembrane</keyword>
<keyword evidence="1" id="KW-1133">Transmembrane helix</keyword>
<dbReference type="EMBL" id="LT160034">
    <property type="protein sequence ID" value="CXJ29885.1"/>
    <property type="molecule type" value="Genomic_DNA"/>
</dbReference>
<dbReference type="OrthoDB" id="381740at2759"/>
<evidence type="ECO:0000313" key="2">
    <source>
        <dbReference type="EMBL" id="CXJ29885.1"/>
    </source>
</evidence>
<organism evidence="2 7">
    <name type="scientific">Plasmodium berghei</name>
    <dbReference type="NCBI Taxonomy" id="5821"/>
    <lineage>
        <taxon>Eukaryota</taxon>
        <taxon>Sar</taxon>
        <taxon>Alveolata</taxon>
        <taxon>Apicomplexa</taxon>
        <taxon>Aconoidasida</taxon>
        <taxon>Haemosporida</taxon>
        <taxon>Plasmodiidae</taxon>
        <taxon>Plasmodium</taxon>
        <taxon>Plasmodium (Vinckeia)</taxon>
    </lineage>
</organism>
<dbReference type="EMBL" id="LT608262">
    <property type="protein sequence ID" value="SCO64571.1"/>
    <property type="molecule type" value="Genomic_DNA"/>
</dbReference>
<dbReference type="EMBL" id="LT614640">
    <property type="protein sequence ID" value="SCN28824.1"/>
    <property type="molecule type" value="Genomic_DNA"/>
</dbReference>
<dbReference type="Proteomes" id="UP000069549">
    <property type="component" value="Chromosome 14"/>
</dbReference>
<keyword evidence="1" id="KW-0472">Membrane</keyword>
<evidence type="ECO:0000313" key="3">
    <source>
        <dbReference type="EMBL" id="SCM27098.1"/>
    </source>
</evidence>
<gene>
    <name evidence="2" type="ORF">PBK173_000491900</name>
    <name evidence="4" type="ORF">PBNK65E_000482200</name>
    <name evidence="3" type="ORF">PBNK65NY_000480700</name>
    <name evidence="6" type="ORF">PBSP11A_000481800</name>
    <name evidence="5" type="ORF">PBSP11RLL_000481300</name>
</gene>
<evidence type="ECO:0000313" key="5">
    <source>
        <dbReference type="EMBL" id="SCO63130.1"/>
    </source>
</evidence>
<feature type="transmembrane region" description="Helical" evidence="1">
    <location>
        <begin position="418"/>
        <end position="441"/>
    </location>
</feature>
<dbReference type="Proteomes" id="UP000516480">
    <property type="component" value="Chromosome 14"/>
</dbReference>
<dbReference type="EMBL" id="LT608150">
    <property type="protein sequence ID" value="SCM27098.1"/>
    <property type="molecule type" value="Genomic_DNA"/>
</dbReference>
<evidence type="ECO:0000313" key="8">
    <source>
        <dbReference type="Proteomes" id="UP000219860"/>
    </source>
</evidence>
<evidence type="ECO:0000313" key="6">
    <source>
        <dbReference type="EMBL" id="SCO64571.1"/>
    </source>
</evidence>
<dbReference type="Proteomes" id="UP000219974">
    <property type="component" value="Chromosome 14"/>
</dbReference>
<reference evidence="2 7" key="1">
    <citation type="submission" date="2016-02" db="EMBL/GenBank/DDBJ databases">
        <authorList>
            <consortium name="Pathogen Informatics"/>
        </authorList>
    </citation>
    <scope>NUCLEOTIDE SEQUENCE [LARGE SCALE GENOMIC DNA]</scope>
    <source>
        <strain evidence="2 7">K173</strain>
        <strain evidence="3 11">NK65 ny</strain>
        <strain evidence="4 10">NK65e</strain>
        <strain evidence="6 8">SP11 Antwerpcl1</strain>
        <strain evidence="5 9">SP11 RLL</strain>
    </source>
</reference>
<evidence type="ECO:0000313" key="7">
    <source>
        <dbReference type="Proteomes" id="UP000069549"/>
    </source>
</evidence>
<evidence type="ECO:0000313" key="4">
    <source>
        <dbReference type="EMBL" id="SCN28824.1"/>
    </source>
</evidence>
<evidence type="ECO:0000313" key="10">
    <source>
        <dbReference type="Proteomes" id="UP000220214"/>
    </source>
</evidence>